<reference evidence="1 2" key="1">
    <citation type="journal article" date="2018" name="Front. Plant Sci.">
        <title>Red Clover (Trifolium pratense) and Zigzag Clover (T. medium) - A Picture of Genomic Similarities and Differences.</title>
        <authorList>
            <person name="Dluhosova J."/>
            <person name="Istvanek J."/>
            <person name="Nedelnik J."/>
            <person name="Repkova J."/>
        </authorList>
    </citation>
    <scope>NUCLEOTIDE SEQUENCE [LARGE SCALE GENOMIC DNA]</scope>
    <source>
        <strain evidence="2">cv. 10/8</strain>
        <tissue evidence="1">Leaf</tissue>
    </source>
</reference>
<proteinExistence type="predicted"/>
<evidence type="ECO:0000313" key="1">
    <source>
        <dbReference type="EMBL" id="MCI50952.1"/>
    </source>
</evidence>
<sequence>MSDGSSSTVMVFAKIGATLQVVADLFEIMMEDGLKVSLERLESAMPYMLKCVAYT</sequence>
<dbReference type="Proteomes" id="UP000265520">
    <property type="component" value="Unassembled WGS sequence"/>
</dbReference>
<evidence type="ECO:0000313" key="2">
    <source>
        <dbReference type="Proteomes" id="UP000265520"/>
    </source>
</evidence>
<comment type="caution">
    <text evidence="1">The sequence shown here is derived from an EMBL/GenBank/DDBJ whole genome shotgun (WGS) entry which is preliminary data.</text>
</comment>
<dbReference type="AlphaFoldDB" id="A0A392SRA8"/>
<organism evidence="1 2">
    <name type="scientific">Trifolium medium</name>
    <dbReference type="NCBI Taxonomy" id="97028"/>
    <lineage>
        <taxon>Eukaryota</taxon>
        <taxon>Viridiplantae</taxon>
        <taxon>Streptophyta</taxon>
        <taxon>Embryophyta</taxon>
        <taxon>Tracheophyta</taxon>
        <taxon>Spermatophyta</taxon>
        <taxon>Magnoliopsida</taxon>
        <taxon>eudicotyledons</taxon>
        <taxon>Gunneridae</taxon>
        <taxon>Pentapetalae</taxon>
        <taxon>rosids</taxon>
        <taxon>fabids</taxon>
        <taxon>Fabales</taxon>
        <taxon>Fabaceae</taxon>
        <taxon>Papilionoideae</taxon>
        <taxon>50 kb inversion clade</taxon>
        <taxon>NPAAA clade</taxon>
        <taxon>Hologalegina</taxon>
        <taxon>IRL clade</taxon>
        <taxon>Trifolieae</taxon>
        <taxon>Trifolium</taxon>
    </lineage>
</organism>
<protein>
    <submittedName>
        <fullName evidence="1">Uncharacterized protein</fullName>
    </submittedName>
</protein>
<dbReference type="EMBL" id="LXQA010424575">
    <property type="protein sequence ID" value="MCI50952.1"/>
    <property type="molecule type" value="Genomic_DNA"/>
</dbReference>
<accession>A0A392SRA8</accession>
<keyword evidence="2" id="KW-1185">Reference proteome</keyword>
<name>A0A392SRA8_9FABA</name>